<protein>
    <submittedName>
        <fullName evidence="1">Transcriptional regulator</fullName>
    </submittedName>
</protein>
<accession>A0A6L5YR97</accession>
<sequence length="253" mass="29563">MKYYEKMLELGCFNKSKVIELTGSEAAAKSLLYDYQKKGYIEKVKRDFYAVISLETKQPILSRYQIGSQLFSDAAITHHSAFEAFGYANQVFYEVYVATDYRFRDFEYNGILYHRMERNAYTDMVTNGKLRVTGIEQTIVDSIKDFTKIAGLEEVIRCIMLVPSVKEEKILEALSVYDNKFLYQKCGYILEQLQDELGLSNDFFEYLSRYTAEGKRYLIKENGQNVWNLKWKIYVPADFMHLVDKGVSDYDAI</sequence>
<gene>
    <name evidence="1" type="ORF">FYJ75_06480</name>
</gene>
<dbReference type="RefSeq" id="WP_154429655.1">
    <property type="nucleotide sequence ID" value="NZ_VUNI01000008.1"/>
</dbReference>
<evidence type="ECO:0000313" key="2">
    <source>
        <dbReference type="Proteomes" id="UP000474024"/>
    </source>
</evidence>
<keyword evidence="2" id="KW-1185">Reference proteome</keyword>
<dbReference type="Proteomes" id="UP000474024">
    <property type="component" value="Unassembled WGS sequence"/>
</dbReference>
<reference evidence="1 2" key="1">
    <citation type="submission" date="2019-08" db="EMBL/GenBank/DDBJ databases">
        <title>In-depth cultivation of the pig gut microbiome towards novel bacterial diversity and tailored functional studies.</title>
        <authorList>
            <person name="Wylensek D."/>
            <person name="Hitch T.C.A."/>
            <person name="Clavel T."/>
        </authorList>
    </citation>
    <scope>NUCLEOTIDE SEQUENCE [LARGE SCALE GENOMIC DNA]</scope>
    <source>
        <strain evidence="1 2">MUC/MUC-530-WT-4D</strain>
    </source>
</reference>
<organism evidence="1 2">
    <name type="scientific">Roseburia porci</name>
    <dbReference type="NCBI Taxonomy" id="2605790"/>
    <lineage>
        <taxon>Bacteria</taxon>
        <taxon>Bacillati</taxon>
        <taxon>Bacillota</taxon>
        <taxon>Clostridia</taxon>
        <taxon>Lachnospirales</taxon>
        <taxon>Lachnospiraceae</taxon>
        <taxon>Roseburia</taxon>
    </lineage>
</organism>
<dbReference type="EMBL" id="VUNI01000008">
    <property type="protein sequence ID" value="MST74687.1"/>
    <property type="molecule type" value="Genomic_DNA"/>
</dbReference>
<dbReference type="AlphaFoldDB" id="A0A6L5YR97"/>
<name>A0A6L5YR97_9FIRM</name>
<evidence type="ECO:0000313" key="1">
    <source>
        <dbReference type="EMBL" id="MST74687.1"/>
    </source>
</evidence>
<comment type="caution">
    <text evidence="1">The sequence shown here is derived from an EMBL/GenBank/DDBJ whole genome shotgun (WGS) entry which is preliminary data.</text>
</comment>
<proteinExistence type="predicted"/>